<keyword evidence="7" id="KW-1133">Transmembrane helix</keyword>
<keyword evidence="4" id="KW-1003">Cell membrane</keyword>
<organism evidence="9 10">
    <name type="scientific">Potamilus streckersoni</name>
    <dbReference type="NCBI Taxonomy" id="2493646"/>
    <lineage>
        <taxon>Eukaryota</taxon>
        <taxon>Metazoa</taxon>
        <taxon>Spiralia</taxon>
        <taxon>Lophotrochozoa</taxon>
        <taxon>Mollusca</taxon>
        <taxon>Bivalvia</taxon>
        <taxon>Autobranchia</taxon>
        <taxon>Heteroconchia</taxon>
        <taxon>Palaeoheterodonta</taxon>
        <taxon>Unionida</taxon>
        <taxon>Unionoidea</taxon>
        <taxon>Unionidae</taxon>
        <taxon>Ambleminae</taxon>
        <taxon>Lampsilini</taxon>
        <taxon>Potamilus</taxon>
    </lineage>
</organism>
<evidence type="ECO:0000256" key="6">
    <source>
        <dbReference type="ARBA" id="ARBA00023303"/>
    </source>
</evidence>
<evidence type="ECO:0000313" key="10">
    <source>
        <dbReference type="Proteomes" id="UP001195483"/>
    </source>
</evidence>
<dbReference type="AlphaFoldDB" id="A0AAE0SRJ0"/>
<dbReference type="InterPro" id="IPR006201">
    <property type="entry name" value="Neur_channel"/>
</dbReference>
<dbReference type="InterPro" id="IPR006028">
    <property type="entry name" value="GABAA/Glycine_rcpt"/>
</dbReference>
<proteinExistence type="predicted"/>
<evidence type="ECO:0000256" key="5">
    <source>
        <dbReference type="ARBA" id="ARBA00023065"/>
    </source>
</evidence>
<feature type="transmembrane region" description="Helical" evidence="7">
    <location>
        <begin position="74"/>
        <end position="91"/>
    </location>
</feature>
<sequence>MIQLSITGIASIDNLKFVWHKDSVTFDPSMKLPQFEILSHKTNICDATYYGVDYSCIRLDIVLERNFGSQKTQIYIPCILIIILSWVSFWIDIDAVPARISLGPLTVLTMITHSAGTRSNLPVDSYIRAIDIWMAICLFFVLAAMLESAFVNVLSRIEKRRVRETIKNVSKPKQLQSTLDDEETQLSEVGMITCSI</sequence>
<dbReference type="Pfam" id="PF02932">
    <property type="entry name" value="Neur_chan_memb"/>
    <property type="match status" value="1"/>
</dbReference>
<evidence type="ECO:0000256" key="3">
    <source>
        <dbReference type="ARBA" id="ARBA00022448"/>
    </source>
</evidence>
<comment type="subcellular location">
    <subcellularLocation>
        <location evidence="2">Cell membrane</location>
    </subcellularLocation>
    <subcellularLocation>
        <location evidence="1">Membrane</location>
        <topology evidence="1">Multi-pass membrane protein</topology>
    </subcellularLocation>
</comment>
<keyword evidence="6" id="KW-0407">Ion channel</keyword>
<feature type="domain" description="Neurotransmitter-gated ion-channel transmembrane" evidence="8">
    <location>
        <begin position="74"/>
        <end position="166"/>
    </location>
</feature>
<dbReference type="PRINTS" id="PR00253">
    <property type="entry name" value="GABAARECEPTR"/>
</dbReference>
<evidence type="ECO:0000259" key="8">
    <source>
        <dbReference type="Pfam" id="PF02932"/>
    </source>
</evidence>
<accession>A0AAE0SRJ0</accession>
<dbReference type="InterPro" id="IPR036734">
    <property type="entry name" value="Neur_chan_lig-bd_sf"/>
</dbReference>
<reference evidence="9" key="1">
    <citation type="journal article" date="2021" name="Genome Biol. Evol.">
        <title>A High-Quality Reference Genome for a Parasitic Bivalve with Doubly Uniparental Inheritance (Bivalvia: Unionida).</title>
        <authorList>
            <person name="Smith C.H."/>
        </authorList>
    </citation>
    <scope>NUCLEOTIDE SEQUENCE</scope>
    <source>
        <strain evidence="9">CHS0354</strain>
    </source>
</reference>
<dbReference type="Proteomes" id="UP001195483">
    <property type="component" value="Unassembled WGS sequence"/>
</dbReference>
<dbReference type="InterPro" id="IPR038050">
    <property type="entry name" value="Neuro_actylchol_rec"/>
</dbReference>
<evidence type="ECO:0000313" key="9">
    <source>
        <dbReference type="EMBL" id="KAK3596516.1"/>
    </source>
</evidence>
<dbReference type="GO" id="GO:0005230">
    <property type="term" value="F:extracellular ligand-gated monoatomic ion channel activity"/>
    <property type="evidence" value="ECO:0007669"/>
    <property type="project" value="InterPro"/>
</dbReference>
<dbReference type="GO" id="GO:0004888">
    <property type="term" value="F:transmembrane signaling receptor activity"/>
    <property type="evidence" value="ECO:0007669"/>
    <property type="project" value="InterPro"/>
</dbReference>
<evidence type="ECO:0000256" key="1">
    <source>
        <dbReference type="ARBA" id="ARBA00004141"/>
    </source>
</evidence>
<dbReference type="CDD" id="cd19049">
    <property type="entry name" value="LGIC_TM_anion"/>
    <property type="match status" value="1"/>
</dbReference>
<dbReference type="InterPro" id="IPR006029">
    <property type="entry name" value="Neurotrans-gated_channel_TM"/>
</dbReference>
<keyword evidence="7" id="KW-0812">Transmembrane</keyword>
<keyword evidence="3" id="KW-0813">Transport</keyword>
<dbReference type="EMBL" id="JAEAOA010001291">
    <property type="protein sequence ID" value="KAK3596516.1"/>
    <property type="molecule type" value="Genomic_DNA"/>
</dbReference>
<keyword evidence="10" id="KW-1185">Reference proteome</keyword>
<feature type="transmembrane region" description="Helical" evidence="7">
    <location>
        <begin position="132"/>
        <end position="154"/>
    </location>
</feature>
<reference evidence="9" key="3">
    <citation type="submission" date="2023-05" db="EMBL/GenBank/DDBJ databases">
        <authorList>
            <person name="Smith C.H."/>
        </authorList>
    </citation>
    <scope>NUCLEOTIDE SEQUENCE</scope>
    <source>
        <strain evidence="9">CHS0354</strain>
        <tissue evidence="9">Mantle</tissue>
    </source>
</reference>
<comment type="caution">
    <text evidence="9">The sequence shown here is derived from an EMBL/GenBank/DDBJ whole genome shotgun (WGS) entry which is preliminary data.</text>
</comment>
<evidence type="ECO:0000256" key="2">
    <source>
        <dbReference type="ARBA" id="ARBA00004236"/>
    </source>
</evidence>
<dbReference type="PANTHER" id="PTHR18945">
    <property type="entry name" value="NEUROTRANSMITTER GATED ION CHANNEL"/>
    <property type="match status" value="1"/>
</dbReference>
<dbReference type="Gene3D" id="1.20.58.390">
    <property type="entry name" value="Neurotransmitter-gated ion-channel transmembrane domain"/>
    <property type="match status" value="1"/>
</dbReference>
<evidence type="ECO:0000256" key="7">
    <source>
        <dbReference type="SAM" id="Phobius"/>
    </source>
</evidence>
<gene>
    <name evidence="9" type="ORF">CHS0354_021020</name>
</gene>
<evidence type="ECO:0000256" key="4">
    <source>
        <dbReference type="ARBA" id="ARBA00022475"/>
    </source>
</evidence>
<keyword evidence="7" id="KW-0472">Membrane</keyword>
<dbReference type="Gene3D" id="2.70.170.10">
    <property type="entry name" value="Neurotransmitter-gated ion-channel ligand-binding domain"/>
    <property type="match status" value="1"/>
</dbReference>
<reference evidence="9" key="2">
    <citation type="journal article" date="2021" name="Genome Biol. Evol.">
        <title>Developing a high-quality reference genome for a parasitic bivalve with doubly uniparental inheritance (Bivalvia: Unionida).</title>
        <authorList>
            <person name="Smith C.H."/>
        </authorList>
    </citation>
    <scope>NUCLEOTIDE SEQUENCE</scope>
    <source>
        <strain evidence="9">CHS0354</strain>
        <tissue evidence="9">Mantle</tissue>
    </source>
</reference>
<dbReference type="GO" id="GO:0005886">
    <property type="term" value="C:plasma membrane"/>
    <property type="evidence" value="ECO:0007669"/>
    <property type="project" value="UniProtKB-SubCell"/>
</dbReference>
<keyword evidence="5" id="KW-0406">Ion transport</keyword>
<dbReference type="InterPro" id="IPR036719">
    <property type="entry name" value="Neuro-gated_channel_TM_sf"/>
</dbReference>
<name>A0AAE0SRJ0_9BIVA</name>
<protein>
    <recommendedName>
        <fullName evidence="8">Neurotransmitter-gated ion-channel transmembrane domain-containing protein</fullName>
    </recommendedName>
</protein>
<dbReference type="SUPFAM" id="SSF90112">
    <property type="entry name" value="Neurotransmitter-gated ion-channel transmembrane pore"/>
    <property type="match status" value="1"/>
</dbReference>